<dbReference type="PROSITE" id="PS00464">
    <property type="entry name" value="RIBOSOMAL_L22"/>
    <property type="match status" value="1"/>
</dbReference>
<keyword evidence="5 7" id="KW-0687">Ribonucleoprotein</keyword>
<evidence type="ECO:0000313" key="12">
    <source>
        <dbReference type="Proteomes" id="UP000199409"/>
    </source>
</evidence>
<dbReference type="InterPro" id="IPR047867">
    <property type="entry name" value="Ribosomal_uL22_bac/org-type"/>
</dbReference>
<dbReference type="GO" id="GO:0022625">
    <property type="term" value="C:cytosolic large ribosomal subunit"/>
    <property type="evidence" value="ECO:0007669"/>
    <property type="project" value="TreeGrafter"/>
</dbReference>
<dbReference type="STRING" id="37625.SAMN05660420_00585"/>
<dbReference type="SUPFAM" id="SSF54843">
    <property type="entry name" value="Ribosomal protein L22"/>
    <property type="match status" value="1"/>
</dbReference>
<dbReference type="OrthoDB" id="9805969at2"/>
<accession>A0A1H3WBQ7</accession>
<evidence type="ECO:0000256" key="1">
    <source>
        <dbReference type="ARBA" id="ARBA00009451"/>
    </source>
</evidence>
<dbReference type="CDD" id="cd00336">
    <property type="entry name" value="Ribosomal_L22"/>
    <property type="match status" value="1"/>
</dbReference>
<evidence type="ECO:0000313" key="11">
    <source>
        <dbReference type="EMBL" id="SDZ84410.1"/>
    </source>
</evidence>
<dbReference type="HAMAP" id="MF_01331_B">
    <property type="entry name" value="Ribosomal_uL22_B"/>
    <property type="match status" value="1"/>
</dbReference>
<dbReference type="InterPro" id="IPR018260">
    <property type="entry name" value="Ribosomal_uL22_CS"/>
</dbReference>
<comment type="similarity">
    <text evidence="1 7 8">Belongs to the universal ribosomal protein uL22 family.</text>
</comment>
<keyword evidence="2 7" id="KW-0699">rRNA-binding</keyword>
<keyword evidence="12" id="KW-1185">Reference proteome</keyword>
<dbReference type="GO" id="GO:0006412">
    <property type="term" value="P:translation"/>
    <property type="evidence" value="ECO:0007669"/>
    <property type="project" value="UniProtKB-UniRule"/>
</dbReference>
<dbReference type="Gene3D" id="3.90.470.10">
    <property type="entry name" value="Ribosomal protein L22/L17"/>
    <property type="match status" value="1"/>
</dbReference>
<evidence type="ECO:0000256" key="3">
    <source>
        <dbReference type="ARBA" id="ARBA00022884"/>
    </source>
</evidence>
<dbReference type="AlphaFoldDB" id="A0A1H3WBQ7"/>
<evidence type="ECO:0000256" key="4">
    <source>
        <dbReference type="ARBA" id="ARBA00022980"/>
    </source>
</evidence>
<comment type="subunit">
    <text evidence="7 9">Part of the 50S ribosomal subunit.</text>
</comment>
<name>A0A1H3WBQ7_9BACT</name>
<sequence length="110" mass="12101">MESQAKLRNVRLSPRKARLVVDMVRGKGIQEAMNILQVSPQKTAPILSKLLKSAVANAEQGGVSDVDQLFVKTVMVDQGPALKRFMPRAQGRASRIRKPTSHITVVLDVK</sequence>
<dbReference type="NCBIfam" id="TIGR01044">
    <property type="entry name" value="rplV_bact"/>
    <property type="match status" value="1"/>
</dbReference>
<dbReference type="RefSeq" id="WP_092344516.1">
    <property type="nucleotide sequence ID" value="NZ_FNQN01000001.1"/>
</dbReference>
<keyword evidence="3 7" id="KW-0694">RNA-binding</keyword>
<dbReference type="InterPro" id="IPR001063">
    <property type="entry name" value="Ribosomal_uL22"/>
</dbReference>
<dbReference type="GO" id="GO:0003735">
    <property type="term" value="F:structural constituent of ribosome"/>
    <property type="evidence" value="ECO:0007669"/>
    <property type="project" value="InterPro"/>
</dbReference>
<comment type="function">
    <text evidence="7">The globular domain of the protein is located near the polypeptide exit tunnel on the outside of the subunit, while an extended beta-hairpin is found that lines the wall of the exit tunnel in the center of the 70S ribosome.</text>
</comment>
<evidence type="ECO:0000256" key="9">
    <source>
        <dbReference type="RuleBase" id="RU004006"/>
    </source>
</evidence>
<dbReference type="GO" id="GO:0019843">
    <property type="term" value="F:rRNA binding"/>
    <property type="evidence" value="ECO:0007669"/>
    <property type="project" value="UniProtKB-UniRule"/>
</dbReference>
<dbReference type="Proteomes" id="UP000199409">
    <property type="component" value="Unassembled WGS sequence"/>
</dbReference>
<keyword evidence="4 7" id="KW-0689">Ribosomal protein</keyword>
<evidence type="ECO:0000256" key="8">
    <source>
        <dbReference type="RuleBase" id="RU004005"/>
    </source>
</evidence>
<evidence type="ECO:0000256" key="6">
    <source>
        <dbReference type="ARBA" id="ARBA00035207"/>
    </source>
</evidence>
<dbReference type="PANTHER" id="PTHR13501:SF8">
    <property type="entry name" value="LARGE RIBOSOMAL SUBUNIT PROTEIN UL22M"/>
    <property type="match status" value="1"/>
</dbReference>
<dbReference type="InterPro" id="IPR036394">
    <property type="entry name" value="Ribosomal_uL22_sf"/>
</dbReference>
<proteinExistence type="inferred from homology"/>
<dbReference type="PANTHER" id="PTHR13501">
    <property type="entry name" value="CHLOROPLAST 50S RIBOSOMAL PROTEIN L22-RELATED"/>
    <property type="match status" value="1"/>
</dbReference>
<reference evidence="11 12" key="1">
    <citation type="submission" date="2016-10" db="EMBL/GenBank/DDBJ databases">
        <authorList>
            <person name="de Groot N.N."/>
        </authorList>
    </citation>
    <scope>NUCLEOTIDE SEQUENCE [LARGE SCALE GENOMIC DNA]</scope>
    <source>
        <strain evidence="11 12">DSM 7343</strain>
    </source>
</reference>
<evidence type="ECO:0000256" key="10">
    <source>
        <dbReference type="RuleBase" id="RU004008"/>
    </source>
</evidence>
<evidence type="ECO:0000256" key="2">
    <source>
        <dbReference type="ARBA" id="ARBA00022730"/>
    </source>
</evidence>
<dbReference type="InterPro" id="IPR005727">
    <property type="entry name" value="Ribosomal_uL22_bac/chlpt-type"/>
</dbReference>
<organism evidence="11 12">
    <name type="scientific">Desulfuromusa kysingii</name>
    <dbReference type="NCBI Taxonomy" id="37625"/>
    <lineage>
        <taxon>Bacteria</taxon>
        <taxon>Pseudomonadati</taxon>
        <taxon>Thermodesulfobacteriota</taxon>
        <taxon>Desulfuromonadia</taxon>
        <taxon>Desulfuromonadales</taxon>
        <taxon>Geopsychrobacteraceae</taxon>
        <taxon>Desulfuromusa</taxon>
    </lineage>
</organism>
<protein>
    <recommendedName>
        <fullName evidence="6 7">Large ribosomal subunit protein uL22</fullName>
    </recommendedName>
</protein>
<gene>
    <name evidence="7" type="primary">rplV</name>
    <name evidence="11" type="ORF">SAMN05660420_00585</name>
</gene>
<evidence type="ECO:0000256" key="5">
    <source>
        <dbReference type="ARBA" id="ARBA00023274"/>
    </source>
</evidence>
<comment type="function">
    <text evidence="7 10">This protein binds specifically to 23S rRNA; its binding is stimulated by other ribosomal proteins, e.g., L4, L17, and L20. It is important during the early stages of 50S assembly. It makes multiple contacts with different domains of the 23S rRNA in the assembled 50S subunit and ribosome.</text>
</comment>
<dbReference type="EMBL" id="FNQN01000001">
    <property type="protein sequence ID" value="SDZ84410.1"/>
    <property type="molecule type" value="Genomic_DNA"/>
</dbReference>
<evidence type="ECO:0000256" key="7">
    <source>
        <dbReference type="HAMAP-Rule" id="MF_01331"/>
    </source>
</evidence>
<dbReference type="Pfam" id="PF00237">
    <property type="entry name" value="Ribosomal_L22"/>
    <property type="match status" value="1"/>
</dbReference>